<dbReference type="Gene3D" id="3.10.520.10">
    <property type="entry name" value="ApbE-like domains"/>
    <property type="match status" value="1"/>
</dbReference>
<comment type="caution">
    <text evidence="1">The sequence shown here is derived from an EMBL/GenBank/DDBJ whole genome shotgun (WGS) entry which is preliminary data.</text>
</comment>
<dbReference type="Proteomes" id="UP000244069">
    <property type="component" value="Unassembled WGS sequence"/>
</dbReference>
<dbReference type="PIRSF" id="PIRSF006421">
    <property type="entry name" value="UCP006421"/>
    <property type="match status" value="1"/>
</dbReference>
<dbReference type="RefSeq" id="WP_107977090.1">
    <property type="nucleotide sequence ID" value="NZ_BMEZ01000016.1"/>
</dbReference>
<gene>
    <name evidence="1" type="ORF">C8N44_11514</name>
</gene>
<reference evidence="1 2" key="1">
    <citation type="submission" date="2018-04" db="EMBL/GenBank/DDBJ databases">
        <title>Genomic Encyclopedia of Archaeal and Bacterial Type Strains, Phase II (KMG-II): from individual species to whole genera.</title>
        <authorList>
            <person name="Goeker M."/>
        </authorList>
    </citation>
    <scope>NUCLEOTIDE SEQUENCE [LARGE SCALE GENOMIC DNA]</scope>
    <source>
        <strain evidence="1 2">DSM 29329</strain>
    </source>
</reference>
<dbReference type="InterPro" id="IPR003374">
    <property type="entry name" value="ApbE-like_sf"/>
</dbReference>
<dbReference type="OrthoDB" id="9814719at2"/>
<protein>
    <submittedName>
        <fullName evidence="1">Uncharacterized protein</fullName>
    </submittedName>
</protein>
<accession>A0A2T6AS49</accession>
<name>A0A2T6AS49_9RHOB</name>
<dbReference type="AlphaFoldDB" id="A0A2T6AS49"/>
<dbReference type="NCBIfam" id="NF003322">
    <property type="entry name" value="PRK04334.1-2"/>
    <property type="match status" value="1"/>
</dbReference>
<proteinExistence type="predicted"/>
<dbReference type="EMBL" id="QBKN01000015">
    <property type="protein sequence ID" value="PTX46647.1"/>
    <property type="molecule type" value="Genomic_DNA"/>
</dbReference>
<dbReference type="SUPFAM" id="SSF143631">
    <property type="entry name" value="ApbE-like"/>
    <property type="match status" value="1"/>
</dbReference>
<keyword evidence="2" id="KW-1185">Reference proteome</keyword>
<evidence type="ECO:0000313" key="1">
    <source>
        <dbReference type="EMBL" id="PTX46647.1"/>
    </source>
</evidence>
<sequence>MSWTERPTAHALPDGRLRLVHGPIDLILGADGPDTAVRAAFRRAHETFEPILPALAAELPRLRAASGPDPEGDVARTMLRATRRFAPAFVTPMAAVAGAVADHVLAAMLTGDHGLTRAHANNGGDIALWTSQAPYTLAVCENPVAGDPGARAKIGAGDGVGGVATSGWRGRSHSLGIADAVTVLARSAAQADVAATLIANAVDLPGHPAVTREPACEIAPDSDLGDRPVTVGVATLSPAARAHALDRGAAIAQDFLARGLIAGACLACQGERRITGRGLAPALPQDDTTELLHA</sequence>
<evidence type="ECO:0000313" key="2">
    <source>
        <dbReference type="Proteomes" id="UP000244069"/>
    </source>
</evidence>
<organism evidence="1 2">
    <name type="scientific">Allosediminivita pacifica</name>
    <dbReference type="NCBI Taxonomy" id="1267769"/>
    <lineage>
        <taxon>Bacteria</taxon>
        <taxon>Pseudomonadati</taxon>
        <taxon>Pseudomonadota</taxon>
        <taxon>Alphaproteobacteria</taxon>
        <taxon>Rhodobacterales</taxon>
        <taxon>Paracoccaceae</taxon>
        <taxon>Allosediminivita</taxon>
    </lineage>
</organism>
<dbReference type="InterPro" id="IPR007183">
    <property type="entry name" value="UPF0280"/>
</dbReference>